<dbReference type="InterPro" id="IPR013786">
    <property type="entry name" value="AcylCoA_DH/ox_N"/>
</dbReference>
<keyword evidence="3 5" id="KW-0285">Flavoprotein</keyword>
<dbReference type="InterPro" id="IPR036250">
    <property type="entry name" value="AcylCo_DH-like_C"/>
</dbReference>
<keyword evidence="5" id="KW-0560">Oxidoreductase</keyword>
<dbReference type="PANTHER" id="PTHR43884">
    <property type="entry name" value="ACYL-COA DEHYDROGENASE"/>
    <property type="match status" value="1"/>
</dbReference>
<dbReference type="SUPFAM" id="SSF56645">
    <property type="entry name" value="Acyl-CoA dehydrogenase NM domain-like"/>
    <property type="match status" value="1"/>
</dbReference>
<dbReference type="InterPro" id="IPR009100">
    <property type="entry name" value="AcylCoA_DH/oxidase_NM_dom_sf"/>
</dbReference>
<comment type="similarity">
    <text evidence="2 5">Belongs to the acyl-CoA dehydrogenase family.</text>
</comment>
<evidence type="ECO:0000256" key="2">
    <source>
        <dbReference type="ARBA" id="ARBA00009347"/>
    </source>
</evidence>
<dbReference type="Gene3D" id="2.40.110.10">
    <property type="entry name" value="Butyryl-CoA Dehydrogenase, subunit A, domain 2"/>
    <property type="match status" value="1"/>
</dbReference>
<evidence type="ECO:0000313" key="9">
    <source>
        <dbReference type="EMBL" id="GLH97669.1"/>
    </source>
</evidence>
<dbReference type="InterPro" id="IPR006089">
    <property type="entry name" value="Acyl-CoA_DH_CS"/>
</dbReference>
<organism evidence="9 10">
    <name type="scientific">Phytohabitans aurantiacus</name>
    <dbReference type="NCBI Taxonomy" id="3016789"/>
    <lineage>
        <taxon>Bacteria</taxon>
        <taxon>Bacillati</taxon>
        <taxon>Actinomycetota</taxon>
        <taxon>Actinomycetes</taxon>
        <taxon>Micromonosporales</taxon>
        <taxon>Micromonosporaceae</taxon>
    </lineage>
</organism>
<evidence type="ECO:0000259" key="8">
    <source>
        <dbReference type="Pfam" id="PF02771"/>
    </source>
</evidence>
<dbReference type="SUPFAM" id="SSF47203">
    <property type="entry name" value="Acyl-CoA dehydrogenase C-terminal domain-like"/>
    <property type="match status" value="1"/>
</dbReference>
<gene>
    <name evidence="9" type="ORF">Pa4123_29440</name>
</gene>
<dbReference type="Pfam" id="PF02771">
    <property type="entry name" value="Acyl-CoA_dh_N"/>
    <property type="match status" value="1"/>
</dbReference>
<feature type="domain" description="Acyl-CoA dehydrogenase/oxidase N-terminal" evidence="8">
    <location>
        <begin position="3"/>
        <end position="115"/>
    </location>
</feature>
<protein>
    <submittedName>
        <fullName evidence="9">Acyl-CoA dehydrogenase</fullName>
    </submittedName>
</protein>
<name>A0ABQ5QTZ6_9ACTN</name>
<dbReference type="Proteomes" id="UP001144280">
    <property type="component" value="Unassembled WGS sequence"/>
</dbReference>
<sequence length="379" mass="41017">MLNEEHEALRQSVRDFAREVVAPVIAEHYEHHTFPYDVVRQMGKMGLFGLPFPEEHGGMGGDYFALCLTLEELARVDSSVAITLEAAISLGAMPIYRFGTDEQKAHWLPKLTSGEALAAFGLTEPGFGSDAGGTQTRAVLDGDEWVINGSKAFITNSGTDITALVTVTAVTGVAPDGSKELSTIIVPSGTPGFTVQPGYSKVGWCASDTHELTFEDCRVPAANLLGERGRGFAQFLRILDEGRIAIAALAVGLAQGCVDESVKYAKERHAFGKAIGDFQAIQFKIADMETRAHTARLAYYDAAERMLAGQDFKRQAAIAKLYASESAVTNAREATQVHGGYGFMNEFPVARFWRDSKVLEIGEGTSEVQRMIIARDLGL</sequence>
<dbReference type="InterPro" id="IPR046373">
    <property type="entry name" value="Acyl-CoA_Oxase/DH_mid-dom_sf"/>
</dbReference>
<dbReference type="Pfam" id="PF00441">
    <property type="entry name" value="Acyl-CoA_dh_1"/>
    <property type="match status" value="1"/>
</dbReference>
<dbReference type="Gene3D" id="1.20.140.10">
    <property type="entry name" value="Butyryl-CoA Dehydrogenase, subunit A, domain 3"/>
    <property type="match status" value="1"/>
</dbReference>
<dbReference type="InterPro" id="IPR037069">
    <property type="entry name" value="AcylCoA_DH/ox_N_sf"/>
</dbReference>
<comment type="caution">
    <text evidence="9">The sequence shown here is derived from an EMBL/GenBank/DDBJ whole genome shotgun (WGS) entry which is preliminary data.</text>
</comment>
<evidence type="ECO:0000256" key="4">
    <source>
        <dbReference type="ARBA" id="ARBA00022827"/>
    </source>
</evidence>
<feature type="domain" description="Acyl-CoA oxidase/dehydrogenase middle" evidence="7">
    <location>
        <begin position="119"/>
        <end position="217"/>
    </location>
</feature>
<proteinExistence type="inferred from homology"/>
<dbReference type="PROSITE" id="PS00073">
    <property type="entry name" value="ACYL_COA_DH_2"/>
    <property type="match status" value="1"/>
</dbReference>
<keyword evidence="4 5" id="KW-0274">FAD</keyword>
<dbReference type="PIRSF" id="PIRSF016578">
    <property type="entry name" value="HsaA"/>
    <property type="match status" value="1"/>
</dbReference>
<feature type="domain" description="Acyl-CoA dehydrogenase/oxidase C-terminal" evidence="6">
    <location>
        <begin position="229"/>
        <end position="377"/>
    </location>
</feature>
<dbReference type="InterPro" id="IPR009075">
    <property type="entry name" value="AcylCo_DH/oxidase_C"/>
</dbReference>
<evidence type="ECO:0000256" key="3">
    <source>
        <dbReference type="ARBA" id="ARBA00022630"/>
    </source>
</evidence>
<evidence type="ECO:0000256" key="5">
    <source>
        <dbReference type="RuleBase" id="RU362125"/>
    </source>
</evidence>
<dbReference type="PANTHER" id="PTHR43884:SF12">
    <property type="entry name" value="ISOVALERYL-COA DEHYDROGENASE, MITOCHONDRIAL-RELATED"/>
    <property type="match status" value="1"/>
</dbReference>
<dbReference type="EMBL" id="BSDI01000012">
    <property type="protein sequence ID" value="GLH97669.1"/>
    <property type="molecule type" value="Genomic_DNA"/>
</dbReference>
<dbReference type="InterPro" id="IPR006091">
    <property type="entry name" value="Acyl-CoA_Oxase/DH_mid-dom"/>
</dbReference>
<evidence type="ECO:0000259" key="6">
    <source>
        <dbReference type="Pfam" id="PF00441"/>
    </source>
</evidence>
<evidence type="ECO:0000259" key="7">
    <source>
        <dbReference type="Pfam" id="PF02770"/>
    </source>
</evidence>
<evidence type="ECO:0000313" key="10">
    <source>
        <dbReference type="Proteomes" id="UP001144280"/>
    </source>
</evidence>
<dbReference type="RefSeq" id="WP_281895786.1">
    <property type="nucleotide sequence ID" value="NZ_BSDI01000012.1"/>
</dbReference>
<dbReference type="Pfam" id="PF02770">
    <property type="entry name" value="Acyl-CoA_dh_M"/>
    <property type="match status" value="1"/>
</dbReference>
<dbReference type="Gene3D" id="1.10.540.10">
    <property type="entry name" value="Acyl-CoA dehydrogenase/oxidase, N-terminal domain"/>
    <property type="match status" value="1"/>
</dbReference>
<reference evidence="9" key="1">
    <citation type="submission" date="2022-12" db="EMBL/GenBank/DDBJ databases">
        <title>New Phytohabitans aurantiacus sp. RD004123 nov., an actinomycete isolated from soil.</title>
        <authorList>
            <person name="Triningsih D.W."/>
            <person name="Harunari E."/>
            <person name="Igarashi Y."/>
        </authorList>
    </citation>
    <scope>NUCLEOTIDE SEQUENCE</scope>
    <source>
        <strain evidence="9">RD004123</strain>
    </source>
</reference>
<comment type="cofactor">
    <cofactor evidence="1 5">
        <name>FAD</name>
        <dbReference type="ChEBI" id="CHEBI:57692"/>
    </cofactor>
</comment>
<accession>A0ABQ5QTZ6</accession>
<keyword evidence="10" id="KW-1185">Reference proteome</keyword>
<evidence type="ECO:0000256" key="1">
    <source>
        <dbReference type="ARBA" id="ARBA00001974"/>
    </source>
</evidence>